<dbReference type="eggNOG" id="COG1629">
    <property type="taxonomic scope" value="Bacteria"/>
</dbReference>
<dbReference type="Pfam" id="PF00593">
    <property type="entry name" value="TonB_dep_Rec_b-barrel"/>
    <property type="match status" value="1"/>
</dbReference>
<accession>A0A086P594</accession>
<evidence type="ECO:0000256" key="3">
    <source>
        <dbReference type="ARBA" id="ARBA00022452"/>
    </source>
</evidence>
<evidence type="ECO:0000256" key="14">
    <source>
        <dbReference type="RuleBase" id="RU003357"/>
    </source>
</evidence>
<dbReference type="PANTHER" id="PTHR32552:SF81">
    <property type="entry name" value="TONB-DEPENDENT OUTER MEMBRANE RECEPTOR"/>
    <property type="match status" value="1"/>
</dbReference>
<feature type="chain" id="PRO_5001813066" evidence="15">
    <location>
        <begin position="26"/>
        <end position="923"/>
    </location>
</feature>
<evidence type="ECO:0000256" key="15">
    <source>
        <dbReference type="SAM" id="SignalP"/>
    </source>
</evidence>
<comment type="caution">
    <text evidence="18">The sequence shown here is derived from an EMBL/GenBank/DDBJ whole genome shotgun (WGS) entry which is preliminary data.</text>
</comment>
<feature type="domain" description="TonB-dependent receptor plug" evidence="17">
    <location>
        <begin position="51"/>
        <end position="158"/>
    </location>
</feature>
<dbReference type="RefSeq" id="WP_037469032.1">
    <property type="nucleotide sequence ID" value="NZ_BCZD01000015.1"/>
</dbReference>
<evidence type="ECO:0000256" key="2">
    <source>
        <dbReference type="ARBA" id="ARBA00022448"/>
    </source>
</evidence>
<keyword evidence="19" id="KW-1185">Reference proteome</keyword>
<evidence type="ECO:0000256" key="8">
    <source>
        <dbReference type="ARBA" id="ARBA00023065"/>
    </source>
</evidence>
<keyword evidence="7" id="KW-0408">Iron</keyword>
<dbReference type="GO" id="GO:0009279">
    <property type="term" value="C:cell outer membrane"/>
    <property type="evidence" value="ECO:0007669"/>
    <property type="project" value="UniProtKB-SubCell"/>
</dbReference>
<dbReference type="PROSITE" id="PS52016">
    <property type="entry name" value="TONB_DEPENDENT_REC_3"/>
    <property type="match status" value="1"/>
</dbReference>
<comment type="subcellular location">
    <subcellularLocation>
        <location evidence="1 12">Cell outer membrane</location>
        <topology evidence="1 12">Multi-pass membrane protein</topology>
    </subcellularLocation>
</comment>
<keyword evidence="6 15" id="KW-0732">Signal</keyword>
<dbReference type="InterPro" id="IPR012910">
    <property type="entry name" value="Plug_dom"/>
</dbReference>
<keyword evidence="2 12" id="KW-0813">Transport</keyword>
<keyword evidence="10 12" id="KW-0472">Membrane</keyword>
<organism evidence="18 19">
    <name type="scientific">Sphingobium herbicidovorans (strain ATCC 700291 / DSM 11019 / CCUG 56400 / KCTC 2939 / LMG 18315 / NBRC 16415 / MH)</name>
    <name type="common">Sphingomonas herbicidovorans</name>
    <dbReference type="NCBI Taxonomy" id="1219045"/>
    <lineage>
        <taxon>Bacteria</taxon>
        <taxon>Pseudomonadati</taxon>
        <taxon>Pseudomonadota</taxon>
        <taxon>Alphaproteobacteria</taxon>
        <taxon>Sphingomonadales</taxon>
        <taxon>Sphingomonadaceae</taxon>
        <taxon>Sphingobium</taxon>
    </lineage>
</organism>
<evidence type="ECO:0000259" key="17">
    <source>
        <dbReference type="Pfam" id="PF07715"/>
    </source>
</evidence>
<feature type="domain" description="TonB-dependent receptor-like beta-barrel" evidence="16">
    <location>
        <begin position="359"/>
        <end position="867"/>
    </location>
</feature>
<keyword evidence="11 12" id="KW-0998">Cell outer membrane</keyword>
<sequence length="923" mass="97763">MSKKNLWLLSAGVVALAGSVSHVQAQETAVQDVADEENVIIVTATRRASPLSDVPIAVSAVTAQAMQNSGASDIRTLNQLAPSLLVSSTGSEANASARIRGIGTVGDNPGLESSVAVFIDGVYRSRTGAGLNELGEIERVEVLRGPQGTLFGRNASAGLINVVSKAPEFELGGKAEITYGNYDYWRLAGRITGPVSDKLALSLDGVWSKRDGFFDLVDASGDKVGETNDRDRYFVRGQALFEPNDALSIRLIGDYTNRDESCCGAAYIETRERLPVAGGGYSTAPFNRIAAILAGQGSVFPADPYDRNLTITPGRDYVSKVKDWGVSGEVNYDLGGTKLTSITAYRDYKSQDYGDYDYSGADLLYRDSNTYRQFRTFTQELRAQGSAFNDVLDWLVGGYYAHEKLTLEDNIVFGADYGRFAACRLMAGAGANSNLTAQQLAACGSGLATGALITGTEAQLNAGLINAGVPALQAGAISAGLGNGLRALAAIPSGSGDVSSVYRQKSENWALFTHNIIHITKQIDLTLGLRYTHESKRFSADFNNNNATCAALQGSSLPTLATNPALGSAAALAGGILTLGCLGNSSTGLNALNLNDRISDGELSGTAVLSWKPVDELLVYGSYSKGYKAGGYNLDRFQLGSTGLNPVPAVFAPRSNADVTSLRFAAEKVDAFEIGLKYTQPKWSANIAAFRQEFKNFQLNTFNGTSFVVQNINGCDGALSAGRTCASDDVGPGLISQGVELELAATPARNVRVAGGFTYARAKFANRLVGSSSGAVPLDPALFLLPGSINSQAPEVVTTVSASWTPELGSNGLSALFYIDGRMTSDFNTGSDLFPEKRQNGFAVFNARVGLRGPQQRWAVEFWGQNIFNQDYTQVAFSSPLQSSSPGTSTTGQFAQGAPMANQLISAYLAEPRTYGITLRGSF</sequence>
<dbReference type="Pfam" id="PF07715">
    <property type="entry name" value="Plug"/>
    <property type="match status" value="1"/>
</dbReference>
<evidence type="ECO:0000256" key="9">
    <source>
        <dbReference type="ARBA" id="ARBA00023077"/>
    </source>
</evidence>
<dbReference type="AlphaFoldDB" id="A0A086P594"/>
<feature type="signal peptide" evidence="15">
    <location>
        <begin position="1"/>
        <end position="25"/>
    </location>
</feature>
<evidence type="ECO:0000256" key="13">
    <source>
        <dbReference type="PROSITE-ProRule" id="PRU10144"/>
    </source>
</evidence>
<evidence type="ECO:0000256" key="7">
    <source>
        <dbReference type="ARBA" id="ARBA00023004"/>
    </source>
</evidence>
<evidence type="ECO:0000256" key="10">
    <source>
        <dbReference type="ARBA" id="ARBA00023136"/>
    </source>
</evidence>
<dbReference type="InterPro" id="IPR036942">
    <property type="entry name" value="Beta-barrel_TonB_sf"/>
</dbReference>
<protein>
    <submittedName>
        <fullName evidence="18">TonB-dependent receptor-like protein</fullName>
    </submittedName>
</protein>
<evidence type="ECO:0000256" key="11">
    <source>
        <dbReference type="ARBA" id="ARBA00023237"/>
    </source>
</evidence>
<reference evidence="18" key="1">
    <citation type="submission" date="2014-08" db="EMBL/GenBank/DDBJ databases">
        <title>Draft genome sequences of Sphingobium herbicidovorans.</title>
        <authorList>
            <person name="Gan H.M."/>
            <person name="Gan H.Y."/>
            <person name="Savka M.A."/>
        </authorList>
    </citation>
    <scope>NUCLEOTIDE SEQUENCE [LARGE SCALE GENOMIC DNA]</scope>
    <source>
        <strain evidence="18">NBRC 16415</strain>
    </source>
</reference>
<evidence type="ECO:0000256" key="4">
    <source>
        <dbReference type="ARBA" id="ARBA00022496"/>
    </source>
</evidence>
<keyword evidence="9 14" id="KW-0798">TonB box</keyword>
<gene>
    <name evidence="18" type="ORF">BV98_003748</name>
</gene>
<dbReference type="SUPFAM" id="SSF56935">
    <property type="entry name" value="Porins"/>
    <property type="match status" value="1"/>
</dbReference>
<name>A0A086P594_SPHHM</name>
<evidence type="ECO:0000256" key="5">
    <source>
        <dbReference type="ARBA" id="ARBA00022692"/>
    </source>
</evidence>
<evidence type="ECO:0000256" key="12">
    <source>
        <dbReference type="PROSITE-ProRule" id="PRU01360"/>
    </source>
</evidence>
<dbReference type="OrthoDB" id="9760333at2"/>
<evidence type="ECO:0000256" key="6">
    <source>
        <dbReference type="ARBA" id="ARBA00022729"/>
    </source>
</evidence>
<dbReference type="eggNOG" id="COG4772">
    <property type="taxonomic scope" value="Bacteria"/>
</dbReference>
<evidence type="ECO:0000313" key="18">
    <source>
        <dbReference type="EMBL" id="KFG88562.1"/>
    </source>
</evidence>
<dbReference type="GO" id="GO:0006826">
    <property type="term" value="P:iron ion transport"/>
    <property type="evidence" value="ECO:0007669"/>
    <property type="project" value="UniProtKB-KW"/>
</dbReference>
<dbReference type="Gene3D" id="2.40.170.20">
    <property type="entry name" value="TonB-dependent receptor, beta-barrel domain"/>
    <property type="match status" value="2"/>
</dbReference>
<keyword evidence="4" id="KW-0410">Iron transport</keyword>
<keyword evidence="8" id="KW-0406">Ion transport</keyword>
<dbReference type="InterPro" id="IPR039426">
    <property type="entry name" value="TonB-dep_rcpt-like"/>
</dbReference>
<feature type="short sequence motif" description="TonB C-terminal box" evidence="13">
    <location>
        <begin position="906"/>
        <end position="923"/>
    </location>
</feature>
<proteinExistence type="inferred from homology"/>
<evidence type="ECO:0000313" key="19">
    <source>
        <dbReference type="Proteomes" id="UP000024284"/>
    </source>
</evidence>
<dbReference type="EMBL" id="JFZA02000060">
    <property type="protein sequence ID" value="KFG88562.1"/>
    <property type="molecule type" value="Genomic_DNA"/>
</dbReference>
<evidence type="ECO:0000259" key="16">
    <source>
        <dbReference type="Pfam" id="PF00593"/>
    </source>
</evidence>
<keyword evidence="3 12" id="KW-1134">Transmembrane beta strand</keyword>
<dbReference type="STRING" id="76947.GCA_002080435_01825"/>
<keyword evidence="5 12" id="KW-0812">Transmembrane</keyword>
<dbReference type="InterPro" id="IPR000531">
    <property type="entry name" value="Beta-barrel_TonB"/>
</dbReference>
<dbReference type="PATRIC" id="fig|1219045.3.peg.3807"/>
<dbReference type="Proteomes" id="UP000024284">
    <property type="component" value="Unassembled WGS sequence"/>
</dbReference>
<dbReference type="PROSITE" id="PS01156">
    <property type="entry name" value="TONB_DEPENDENT_REC_2"/>
    <property type="match status" value="1"/>
</dbReference>
<dbReference type="PANTHER" id="PTHR32552">
    <property type="entry name" value="FERRICHROME IRON RECEPTOR-RELATED"/>
    <property type="match status" value="1"/>
</dbReference>
<evidence type="ECO:0000256" key="1">
    <source>
        <dbReference type="ARBA" id="ARBA00004571"/>
    </source>
</evidence>
<dbReference type="InterPro" id="IPR010917">
    <property type="entry name" value="TonB_rcpt_CS"/>
</dbReference>
<comment type="similarity">
    <text evidence="12 14">Belongs to the TonB-dependent receptor family.</text>
</comment>